<keyword evidence="9" id="KW-1185">Reference proteome</keyword>
<dbReference type="SUPFAM" id="SSF52540">
    <property type="entry name" value="P-loop containing nucleoside triphosphate hydrolases"/>
    <property type="match status" value="1"/>
</dbReference>
<dbReference type="InterPro" id="IPR001114">
    <property type="entry name" value="Adenylosuccinate_synthetase"/>
</dbReference>
<comment type="caution">
    <text evidence="7">Lacks conserved residue(s) required for the propagation of feature annotation.</text>
</comment>
<feature type="active site" description="Proton donor" evidence="7">
    <location>
        <position position="43"/>
    </location>
</feature>
<dbReference type="RefSeq" id="WP_099151756.1">
    <property type="nucleotide sequence ID" value="NZ_PDUD01000024.1"/>
</dbReference>
<dbReference type="GO" id="GO:0004019">
    <property type="term" value="F:adenylosuccinate synthase activity"/>
    <property type="evidence" value="ECO:0007669"/>
    <property type="project" value="UniProtKB-UniRule"/>
</dbReference>
<organism evidence="8 9">
    <name type="scientific">Flavilitoribacter nigricans (strain ATCC 23147 / DSM 23189 / NBRC 102662 / NCIMB 1420 / SS-2)</name>
    <name type="common">Lewinella nigricans</name>
    <dbReference type="NCBI Taxonomy" id="1122177"/>
    <lineage>
        <taxon>Bacteria</taxon>
        <taxon>Pseudomonadati</taxon>
        <taxon>Bacteroidota</taxon>
        <taxon>Saprospiria</taxon>
        <taxon>Saprospirales</taxon>
        <taxon>Lewinellaceae</taxon>
        <taxon>Flavilitoribacter</taxon>
    </lineage>
</organism>
<evidence type="ECO:0000256" key="3">
    <source>
        <dbReference type="ARBA" id="ARBA00022741"/>
    </source>
</evidence>
<dbReference type="InterPro" id="IPR027417">
    <property type="entry name" value="P-loop_NTPase"/>
</dbReference>
<dbReference type="PANTHER" id="PTHR11846">
    <property type="entry name" value="ADENYLOSUCCINATE SYNTHETASE"/>
    <property type="match status" value="1"/>
</dbReference>
<evidence type="ECO:0000256" key="7">
    <source>
        <dbReference type="HAMAP-Rule" id="MF_00011"/>
    </source>
</evidence>
<comment type="pathway">
    <text evidence="7">Purine metabolism; AMP biosynthesis via de novo pathway; AMP from IMP: step 1/2.</text>
</comment>
<proteinExistence type="inferred from homology"/>
<dbReference type="GO" id="GO:0005525">
    <property type="term" value="F:GTP binding"/>
    <property type="evidence" value="ECO:0007669"/>
    <property type="project" value="UniProtKB-UniRule"/>
</dbReference>
<dbReference type="HAMAP" id="MF_00011">
    <property type="entry name" value="Adenylosucc_synth"/>
    <property type="match status" value="1"/>
</dbReference>
<evidence type="ECO:0000256" key="1">
    <source>
        <dbReference type="ARBA" id="ARBA00022598"/>
    </source>
</evidence>
<dbReference type="OrthoDB" id="3959406at2"/>
<feature type="binding site" evidence="7">
    <location>
        <position position="304"/>
    </location>
    <ligand>
        <name>GTP</name>
        <dbReference type="ChEBI" id="CHEBI:37565"/>
    </ligand>
</feature>
<dbReference type="EC" id="6.3.4.4" evidence="7"/>
<reference evidence="8 9" key="1">
    <citation type="submission" date="2017-10" db="EMBL/GenBank/DDBJ databases">
        <title>The draft genome sequence of Lewinella nigricans NBRC 102662.</title>
        <authorList>
            <person name="Wang K."/>
        </authorList>
    </citation>
    <scope>NUCLEOTIDE SEQUENCE [LARGE SCALE GENOMIC DNA]</scope>
    <source>
        <strain evidence="8 9">NBRC 102662</strain>
    </source>
</reference>
<comment type="cofactor">
    <cofactor evidence="7">
        <name>Mg(2+)</name>
        <dbReference type="ChEBI" id="CHEBI:18420"/>
    </cofactor>
    <text evidence="7">Binds 1 Mg(2+) ion per subunit.</text>
</comment>
<evidence type="ECO:0000313" key="9">
    <source>
        <dbReference type="Proteomes" id="UP000223913"/>
    </source>
</evidence>
<gene>
    <name evidence="7" type="primary">purA</name>
    <name evidence="8" type="ORF">CRP01_19465</name>
</gene>
<evidence type="ECO:0000256" key="4">
    <source>
        <dbReference type="ARBA" id="ARBA00022755"/>
    </source>
</evidence>
<evidence type="ECO:0000256" key="6">
    <source>
        <dbReference type="ARBA" id="ARBA00023134"/>
    </source>
</evidence>
<dbReference type="SMART" id="SM00788">
    <property type="entry name" value="Adenylsucc_synt"/>
    <property type="match status" value="1"/>
</dbReference>
<feature type="binding site" evidence="7">
    <location>
        <position position="13"/>
    </location>
    <ligand>
        <name>Mg(2+)</name>
        <dbReference type="ChEBI" id="CHEBI:18420"/>
    </ligand>
</feature>
<feature type="binding site" description="in other chain" evidence="7">
    <location>
        <begin position="13"/>
        <end position="16"/>
    </location>
    <ligand>
        <name>IMP</name>
        <dbReference type="ChEBI" id="CHEBI:58053"/>
        <note>ligand shared between dimeric partners</note>
    </ligand>
</feature>
<dbReference type="InterPro" id="IPR042111">
    <property type="entry name" value="Adenylosuccinate_synth_dom3"/>
</dbReference>
<sequence length="391" mass="44282">MQTNIVIGLGYGDEGKGLTTDYLCRQYARTLIVRFSGGHQAGHTVVTPEGQRHVFSSIGSGALYGAPTYWSRFCTFYPIAFRNEYAALAEQYGLRPQVYVDALAPVTTPYEVFLNRKRERINAHGSCGVGFGATLERQESPYRLFVQDLAYPFVLEKRLQAIRQYYWELTGEDPLTEAMALQLEQFKLAAAEALSCITIVREKEFIPELTGRGFDQLLFEGSQGILLDMDHGFFPHVTRCNTVSKNALQLIETYRLPRPEIYYISRAYQTRHGNGYLSNTNLPLELIENPQETNQYNEWQGHQRRSVLDIDLLHYALEADANYCGRVEKRLVLTCLDQLPGALPYTRNGAYQWTDDALEIGRILRFAADKVLLSYSECGAEIRAGAEAVPI</sequence>
<keyword evidence="6 7" id="KW-0342">GTP-binding</keyword>
<dbReference type="GO" id="GO:0046040">
    <property type="term" value="P:IMP metabolic process"/>
    <property type="evidence" value="ECO:0007669"/>
    <property type="project" value="TreeGrafter"/>
</dbReference>
<dbReference type="PANTHER" id="PTHR11846:SF0">
    <property type="entry name" value="ADENYLOSUCCINATE SYNTHETASE"/>
    <property type="match status" value="1"/>
</dbReference>
<dbReference type="GO" id="GO:0005737">
    <property type="term" value="C:cytoplasm"/>
    <property type="evidence" value="ECO:0007669"/>
    <property type="project" value="UniProtKB-SubCell"/>
</dbReference>
<dbReference type="Pfam" id="PF00709">
    <property type="entry name" value="Adenylsucc_synt"/>
    <property type="match status" value="1"/>
</dbReference>
<dbReference type="Gene3D" id="3.90.170.10">
    <property type="entry name" value="Adenylosuccinate Synthetase, subunit A, domain 3"/>
    <property type="match status" value="1"/>
</dbReference>
<comment type="subunit">
    <text evidence="7">Homodimer.</text>
</comment>
<dbReference type="EMBL" id="PDUD01000024">
    <property type="protein sequence ID" value="PHN04697.1"/>
    <property type="molecule type" value="Genomic_DNA"/>
</dbReference>
<keyword evidence="5 7" id="KW-0460">Magnesium</keyword>
<keyword evidence="7" id="KW-0963">Cytoplasm</keyword>
<keyword evidence="3 7" id="KW-0547">Nucleotide-binding</keyword>
<protein>
    <recommendedName>
        <fullName evidence="7">Adenylosuccinate synthetase</fullName>
        <shortName evidence="7">AMPSase</shortName>
        <shortName evidence="7">AdSS</shortName>
        <ecNumber evidence="7">6.3.4.4</ecNumber>
    </recommendedName>
    <alternativeName>
        <fullName evidence="7">IMP--aspartate ligase</fullName>
    </alternativeName>
</protein>
<comment type="caution">
    <text evidence="8">The sequence shown here is derived from an EMBL/GenBank/DDBJ whole genome shotgun (WGS) entry which is preliminary data.</text>
</comment>
<feature type="binding site" description="in other chain" evidence="7">
    <location>
        <position position="223"/>
    </location>
    <ligand>
        <name>IMP</name>
        <dbReference type="ChEBI" id="CHEBI:58053"/>
        <note>ligand shared between dimeric partners</note>
    </ligand>
</feature>
<dbReference type="UniPathway" id="UPA00075">
    <property type="reaction ID" value="UER00335"/>
</dbReference>
<feature type="binding site" evidence="7">
    <location>
        <begin position="42"/>
        <end position="44"/>
    </location>
    <ligand>
        <name>GTP</name>
        <dbReference type="ChEBI" id="CHEBI:37565"/>
    </ligand>
</feature>
<feature type="binding site" evidence="7">
    <location>
        <begin position="335"/>
        <end position="337"/>
    </location>
    <ligand>
        <name>GTP</name>
        <dbReference type="ChEBI" id="CHEBI:37565"/>
    </ligand>
</feature>
<dbReference type="Proteomes" id="UP000223913">
    <property type="component" value="Unassembled WGS sequence"/>
</dbReference>
<dbReference type="Gene3D" id="3.40.440.10">
    <property type="entry name" value="Adenylosuccinate Synthetase, subunit A, domain 1"/>
    <property type="match status" value="1"/>
</dbReference>
<accession>A0A2D0N898</accession>
<feature type="active site" description="Proton acceptor" evidence="7">
    <location>
        <position position="13"/>
    </location>
</feature>
<dbReference type="InterPro" id="IPR042110">
    <property type="entry name" value="Adenylosuccinate_synth_dom2"/>
</dbReference>
<comment type="similarity">
    <text evidence="7">Belongs to the adenylosuccinate synthetase family.</text>
</comment>
<dbReference type="GO" id="GO:0044208">
    <property type="term" value="P:'de novo' AMP biosynthetic process"/>
    <property type="evidence" value="ECO:0007669"/>
    <property type="project" value="UniProtKB-UniRule"/>
</dbReference>
<feature type="binding site" evidence="7">
    <location>
        <position position="42"/>
    </location>
    <ligand>
        <name>Mg(2+)</name>
        <dbReference type="ChEBI" id="CHEBI:18420"/>
    </ligand>
</feature>
<keyword evidence="2 7" id="KW-0479">Metal-binding</keyword>
<evidence type="ECO:0000256" key="5">
    <source>
        <dbReference type="ARBA" id="ARBA00022842"/>
    </source>
</evidence>
<dbReference type="Gene3D" id="1.10.300.10">
    <property type="entry name" value="Adenylosuccinate Synthetase, subunit A, domain 2"/>
    <property type="match status" value="1"/>
</dbReference>
<dbReference type="InterPro" id="IPR042109">
    <property type="entry name" value="Adenylosuccinate_synth_dom1"/>
</dbReference>
<dbReference type="AlphaFoldDB" id="A0A2D0N898"/>
<evidence type="ECO:0000313" key="8">
    <source>
        <dbReference type="EMBL" id="PHN04697.1"/>
    </source>
</evidence>
<feature type="binding site" description="in other chain" evidence="7">
    <location>
        <position position="238"/>
    </location>
    <ligand>
        <name>IMP</name>
        <dbReference type="ChEBI" id="CHEBI:58053"/>
        <note>ligand shared between dimeric partners</note>
    </ligand>
</feature>
<evidence type="ECO:0000256" key="2">
    <source>
        <dbReference type="ARBA" id="ARBA00022723"/>
    </source>
</evidence>
<feature type="binding site" evidence="7">
    <location>
        <begin position="12"/>
        <end position="18"/>
    </location>
    <ligand>
        <name>GTP</name>
        <dbReference type="ChEBI" id="CHEBI:37565"/>
    </ligand>
</feature>
<comment type="catalytic activity">
    <reaction evidence="7">
        <text>IMP + L-aspartate + GTP = N(6)-(1,2-dicarboxyethyl)-AMP + GDP + phosphate + 2 H(+)</text>
        <dbReference type="Rhea" id="RHEA:15753"/>
        <dbReference type="ChEBI" id="CHEBI:15378"/>
        <dbReference type="ChEBI" id="CHEBI:29991"/>
        <dbReference type="ChEBI" id="CHEBI:37565"/>
        <dbReference type="ChEBI" id="CHEBI:43474"/>
        <dbReference type="ChEBI" id="CHEBI:57567"/>
        <dbReference type="ChEBI" id="CHEBI:58053"/>
        <dbReference type="ChEBI" id="CHEBI:58189"/>
        <dbReference type="EC" id="6.3.4.4"/>
    </reaction>
</comment>
<dbReference type="GO" id="GO:0000287">
    <property type="term" value="F:magnesium ion binding"/>
    <property type="evidence" value="ECO:0007669"/>
    <property type="project" value="UniProtKB-UniRule"/>
</dbReference>
<keyword evidence="4 7" id="KW-0658">Purine biosynthesis</keyword>
<comment type="subcellular location">
    <subcellularLocation>
        <location evidence="7">Cytoplasm</location>
    </subcellularLocation>
</comment>
<name>A0A2D0N898_FLAN2</name>
<comment type="function">
    <text evidence="7">Plays an important role in the de novo pathway of purine nucleotide biosynthesis. Catalyzes the first committed step in the biosynthesis of AMP from IMP.</text>
</comment>
<keyword evidence="1 7" id="KW-0436">Ligase</keyword>